<dbReference type="InterPro" id="IPR030374">
    <property type="entry name" value="PABS"/>
</dbReference>
<dbReference type="PIRSF" id="PIRSF000502">
    <property type="entry name" value="Spermidine_synth"/>
    <property type="match status" value="1"/>
</dbReference>
<dbReference type="GO" id="GO:0015940">
    <property type="term" value="P:pantothenate biosynthetic process"/>
    <property type="evidence" value="ECO:0007669"/>
    <property type="project" value="UniProtKB-ARBA"/>
</dbReference>
<evidence type="ECO:0000256" key="3">
    <source>
        <dbReference type="PROSITE-ProRule" id="PRU00354"/>
    </source>
</evidence>
<dbReference type="NCBIfam" id="NF037959">
    <property type="entry name" value="MFS_SpdSyn"/>
    <property type="match status" value="1"/>
</dbReference>
<dbReference type="Pfam" id="PF17284">
    <property type="entry name" value="Spermine_synt_N"/>
    <property type="match status" value="1"/>
</dbReference>
<name>A0A9P6UNL7_9FUNG</name>
<keyword evidence="3" id="KW-0620">Polyamine biosynthesis</keyword>
<dbReference type="Pfam" id="PF01564">
    <property type="entry name" value="Spermine_synth"/>
    <property type="match status" value="1"/>
</dbReference>
<dbReference type="AlphaFoldDB" id="A0A9P6UNL7"/>
<keyword evidence="7" id="KW-1185">Reference proteome</keyword>
<dbReference type="GO" id="GO:0008295">
    <property type="term" value="P:spermidine biosynthetic process"/>
    <property type="evidence" value="ECO:0007669"/>
    <property type="project" value="TreeGrafter"/>
</dbReference>
<feature type="active site" description="Proton acceptor" evidence="3">
    <location>
        <position position="167"/>
    </location>
</feature>
<comment type="caution">
    <text evidence="6">The sequence shown here is derived from an EMBL/GenBank/DDBJ whole genome shotgun (WGS) entry which is preliminary data.</text>
</comment>
<dbReference type="FunFam" id="2.30.140.10:FF:000001">
    <property type="entry name" value="SPE3p Spermidine synthase"/>
    <property type="match status" value="1"/>
</dbReference>
<dbReference type="OrthoDB" id="38125at2759"/>
<comment type="similarity">
    <text evidence="1 4">Belongs to the spermidine/spermine synthase family.</text>
</comment>
<sequence>MAETLTHPLVKDGWFKETGTLWPGQAMALEVKEILHVEKSLFQDVLVFQSASYGNVLVLDGVIQSTERDEFSYQEMMTHVPMNSHPNPKKVLVIGGGDGGVLREVVKHEGVEEVTLCEIDEAVIRVSKKYLPAMAAGFEHPKVKIHVGDGFAFLEDKVDSFDVIITDSSDPVGPAASLFQAKFFELMKNALHAGGIICTQCECIWLHMPIIKEVVGFSRKLFPTVEYGFVTIPTYPCGQIGLMVCSKDANANIKAPLRQWPKEQESKLCRYYNSEIHSGCFVLPQFAKAALEAPEESK</sequence>
<dbReference type="CDD" id="cd02440">
    <property type="entry name" value="AdoMet_MTases"/>
    <property type="match status" value="1"/>
</dbReference>
<dbReference type="SUPFAM" id="SSF53335">
    <property type="entry name" value="S-adenosyl-L-methionine-dependent methyltransferases"/>
    <property type="match status" value="1"/>
</dbReference>
<evidence type="ECO:0000256" key="4">
    <source>
        <dbReference type="RuleBase" id="RU003836"/>
    </source>
</evidence>
<organism evidence="6 7">
    <name type="scientific">Linnemannia gamsii</name>
    <dbReference type="NCBI Taxonomy" id="64522"/>
    <lineage>
        <taxon>Eukaryota</taxon>
        <taxon>Fungi</taxon>
        <taxon>Fungi incertae sedis</taxon>
        <taxon>Mucoromycota</taxon>
        <taxon>Mortierellomycotina</taxon>
        <taxon>Mortierellomycetes</taxon>
        <taxon>Mortierellales</taxon>
        <taxon>Mortierellaceae</taxon>
        <taxon>Linnemannia</taxon>
    </lineage>
</organism>
<protein>
    <submittedName>
        <fullName evidence="6">Putrescine aminopropyltransferase</fullName>
    </submittedName>
</protein>
<dbReference type="Proteomes" id="UP000823405">
    <property type="component" value="Unassembled WGS sequence"/>
</dbReference>
<dbReference type="PANTHER" id="PTHR11558:SF11">
    <property type="entry name" value="SPERMIDINE SYNTHASE"/>
    <property type="match status" value="1"/>
</dbReference>
<evidence type="ECO:0000256" key="2">
    <source>
        <dbReference type="ARBA" id="ARBA00022679"/>
    </source>
</evidence>
<dbReference type="InterPro" id="IPR030668">
    <property type="entry name" value="Spermi_synthase_euk"/>
</dbReference>
<evidence type="ECO:0000313" key="7">
    <source>
        <dbReference type="Proteomes" id="UP000823405"/>
    </source>
</evidence>
<dbReference type="InterPro" id="IPR030373">
    <property type="entry name" value="PABS_CS"/>
</dbReference>
<dbReference type="PROSITE" id="PS51006">
    <property type="entry name" value="PABS_2"/>
    <property type="match status" value="1"/>
</dbReference>
<dbReference type="EMBL" id="JAAAIN010000560">
    <property type="protein sequence ID" value="KAG0312986.1"/>
    <property type="molecule type" value="Genomic_DNA"/>
</dbReference>
<dbReference type="InterPro" id="IPR035246">
    <property type="entry name" value="Spermidine_synt_N"/>
</dbReference>
<dbReference type="InterPro" id="IPR001045">
    <property type="entry name" value="Spermi_synthase"/>
</dbReference>
<evidence type="ECO:0000256" key="1">
    <source>
        <dbReference type="ARBA" id="ARBA00007867"/>
    </source>
</evidence>
<keyword evidence="2 3" id="KW-0808">Transferase</keyword>
<gene>
    <name evidence="6" type="primary">SPE3</name>
    <name evidence="6" type="ORF">BGZ97_010642</name>
</gene>
<evidence type="ECO:0000259" key="5">
    <source>
        <dbReference type="PROSITE" id="PS51006"/>
    </source>
</evidence>
<dbReference type="InterPro" id="IPR037163">
    <property type="entry name" value="Spermidine_synt_N_sf"/>
</dbReference>
<dbReference type="GO" id="GO:0005829">
    <property type="term" value="C:cytosol"/>
    <property type="evidence" value="ECO:0007669"/>
    <property type="project" value="TreeGrafter"/>
</dbReference>
<dbReference type="PROSITE" id="PS01330">
    <property type="entry name" value="PABS_1"/>
    <property type="match status" value="1"/>
</dbReference>
<evidence type="ECO:0000313" key="6">
    <source>
        <dbReference type="EMBL" id="KAG0312986.1"/>
    </source>
</evidence>
<dbReference type="Gene3D" id="2.30.140.10">
    <property type="entry name" value="Spermidine synthase, tetramerisation domain"/>
    <property type="match status" value="1"/>
</dbReference>
<feature type="domain" description="PABS" evidence="5">
    <location>
        <begin position="12"/>
        <end position="247"/>
    </location>
</feature>
<dbReference type="NCBIfam" id="NF002010">
    <property type="entry name" value="PRK00811.1"/>
    <property type="match status" value="1"/>
</dbReference>
<dbReference type="HAMAP" id="MF_00198">
    <property type="entry name" value="Spermidine_synth"/>
    <property type="match status" value="1"/>
</dbReference>
<accession>A0A9P6UNL7</accession>
<dbReference type="GO" id="GO:0004766">
    <property type="term" value="F:spermidine synthase activity"/>
    <property type="evidence" value="ECO:0007669"/>
    <property type="project" value="TreeGrafter"/>
</dbReference>
<dbReference type="Gene3D" id="3.40.50.150">
    <property type="entry name" value="Vaccinia Virus protein VP39"/>
    <property type="match status" value="1"/>
</dbReference>
<dbReference type="PANTHER" id="PTHR11558">
    <property type="entry name" value="SPERMIDINE/SPERMINE SYNTHASE"/>
    <property type="match status" value="1"/>
</dbReference>
<dbReference type="InterPro" id="IPR029063">
    <property type="entry name" value="SAM-dependent_MTases_sf"/>
</dbReference>
<reference evidence="6" key="1">
    <citation type="journal article" date="2020" name="Fungal Divers.">
        <title>Resolving the Mortierellaceae phylogeny through synthesis of multi-gene phylogenetics and phylogenomics.</title>
        <authorList>
            <person name="Vandepol N."/>
            <person name="Liber J."/>
            <person name="Desiro A."/>
            <person name="Na H."/>
            <person name="Kennedy M."/>
            <person name="Barry K."/>
            <person name="Grigoriev I.V."/>
            <person name="Miller A.N."/>
            <person name="O'Donnell K."/>
            <person name="Stajich J.E."/>
            <person name="Bonito G."/>
        </authorList>
    </citation>
    <scope>NUCLEOTIDE SEQUENCE</scope>
    <source>
        <strain evidence="6">NVP60</strain>
    </source>
</reference>
<dbReference type="NCBIfam" id="TIGR00417">
    <property type="entry name" value="speE"/>
    <property type="match status" value="1"/>
</dbReference>
<dbReference type="FunFam" id="3.40.50.150:FF:000013">
    <property type="entry name" value="Spermidine synthase"/>
    <property type="match status" value="1"/>
</dbReference>
<proteinExistence type="inferred from homology"/>